<keyword evidence="3" id="KW-1185">Reference proteome</keyword>
<comment type="caution">
    <text evidence="2">The sequence shown here is derived from an EMBL/GenBank/DDBJ whole genome shotgun (WGS) entry which is preliminary data.</text>
</comment>
<dbReference type="InterPro" id="IPR043088">
    <property type="entry name" value="Adhesin_E"/>
</dbReference>
<dbReference type="PROSITE" id="PS51257">
    <property type="entry name" value="PROKAR_LIPOPROTEIN"/>
    <property type="match status" value="1"/>
</dbReference>
<gene>
    <name evidence="2" type="ORF">HMPREF0621_0462</name>
</gene>
<dbReference type="STRING" id="667128.HMPREF0621_0462"/>
<evidence type="ECO:0000313" key="3">
    <source>
        <dbReference type="Proteomes" id="UP000005519"/>
    </source>
</evidence>
<proteinExistence type="predicted"/>
<name>C9PN88_9PAST</name>
<sequence>MKTLLAIIIGLSTLTACKAPAPQPKAPDDVALVVPTLIKSGFIRLSQEPNHFVDANKVIKGHIEDYLVYFDVVVNLEKSKYAYPEKPELYAKSLRRKHVVNCDTQTMDQLSTAYYTEFWGEGEKSPEISEHIQLVQDYKKSQLYILGKLICSKLYRDK</sequence>
<evidence type="ECO:0000313" key="2">
    <source>
        <dbReference type="EMBL" id="EEX50875.1"/>
    </source>
</evidence>
<dbReference type="Proteomes" id="UP000005519">
    <property type="component" value="Unassembled WGS sequence"/>
</dbReference>
<dbReference type="AlphaFoldDB" id="C9PN88"/>
<dbReference type="InterPro" id="IPR031939">
    <property type="entry name" value="Adhesin_E-like"/>
</dbReference>
<dbReference type="Pfam" id="PF16747">
    <property type="entry name" value="Adhesin_E"/>
    <property type="match status" value="1"/>
</dbReference>
<dbReference type="Gene3D" id="2.40.128.710">
    <property type="entry name" value="Surface-adhesin protein E"/>
    <property type="match status" value="1"/>
</dbReference>
<organism evidence="2 3">
    <name type="scientific">Pasteurella dagmatis ATCC 43325</name>
    <dbReference type="NCBI Taxonomy" id="667128"/>
    <lineage>
        <taxon>Bacteria</taxon>
        <taxon>Pseudomonadati</taxon>
        <taxon>Pseudomonadota</taxon>
        <taxon>Gammaproteobacteria</taxon>
        <taxon>Pasteurellales</taxon>
        <taxon>Pasteurellaceae</taxon>
        <taxon>Pasteurella</taxon>
    </lineage>
</organism>
<evidence type="ECO:0000259" key="1">
    <source>
        <dbReference type="Pfam" id="PF16747"/>
    </source>
</evidence>
<dbReference type="RefSeq" id="WP_005763135.1">
    <property type="nucleotide sequence ID" value="NZ_GG704811.1"/>
</dbReference>
<dbReference type="HOGENOM" id="CLU_144598_0_0_6"/>
<accession>C9PN88</accession>
<dbReference type="OrthoDB" id="5690556at2"/>
<protein>
    <recommendedName>
        <fullName evidence="1">Surface-adhesin protein E-like domain-containing protein</fullName>
    </recommendedName>
</protein>
<reference evidence="2 3" key="1">
    <citation type="submission" date="2009-10" db="EMBL/GenBank/DDBJ databases">
        <authorList>
            <person name="Muzny D."/>
            <person name="Qin X."/>
            <person name="Deng J."/>
            <person name="Jiang H."/>
            <person name="Liu Y."/>
            <person name="Qu J."/>
            <person name="Song X.-Z."/>
            <person name="Zhang L."/>
            <person name="Thornton R."/>
            <person name="Coyle M."/>
            <person name="Francisco L."/>
            <person name="Jackson L."/>
            <person name="Javaid M."/>
            <person name="Korchina V."/>
            <person name="Kovar C."/>
            <person name="Mata R."/>
            <person name="Mathew T."/>
            <person name="Ngo R."/>
            <person name="Nguyen L."/>
            <person name="Nguyen N."/>
            <person name="Okwuonu G."/>
            <person name="Ongeri F."/>
            <person name="Pham C."/>
            <person name="Simmons D."/>
            <person name="Wilczek-Boney K."/>
            <person name="Hale W."/>
            <person name="Jakkamsetti A."/>
            <person name="Pham P."/>
            <person name="Ruth R."/>
            <person name="San Lucas F."/>
            <person name="Warren J."/>
            <person name="Zhang J."/>
            <person name="Zhao Z."/>
            <person name="Zhou C."/>
            <person name="Zhu D."/>
            <person name="Lee S."/>
            <person name="Bess C."/>
            <person name="Blankenburg K."/>
            <person name="Forbes L."/>
            <person name="Fu Q."/>
            <person name="Gubbala S."/>
            <person name="Hirani K."/>
            <person name="Jayaseelan J.C."/>
            <person name="Lara F."/>
            <person name="Munidasa M."/>
            <person name="Palculict T."/>
            <person name="Patil S."/>
            <person name="Pu L.-L."/>
            <person name="Saada N."/>
            <person name="Tang L."/>
            <person name="Weissenberger G."/>
            <person name="Zhu Y."/>
            <person name="Hemphill L."/>
            <person name="Shang Y."/>
            <person name="Youmans B."/>
            <person name="Ayvaz T."/>
            <person name="Ross M."/>
            <person name="Santibanez J."/>
            <person name="Aqrawi P."/>
            <person name="Gross S."/>
            <person name="Joshi V."/>
            <person name="Fowler G."/>
            <person name="Nazareth L."/>
            <person name="Reid J."/>
            <person name="Worley K."/>
            <person name="Petrosino J."/>
            <person name="Highlander S."/>
            <person name="Gibbs R."/>
        </authorList>
    </citation>
    <scope>NUCLEOTIDE SEQUENCE [LARGE SCALE GENOMIC DNA]</scope>
    <source>
        <strain evidence="2 3">ATCC 43325</strain>
    </source>
</reference>
<feature type="domain" description="Surface-adhesin protein E-like" evidence="1">
    <location>
        <begin position="48"/>
        <end position="151"/>
    </location>
</feature>
<dbReference type="EMBL" id="ACZR01000005">
    <property type="protein sequence ID" value="EEX50875.1"/>
    <property type="molecule type" value="Genomic_DNA"/>
</dbReference>